<keyword evidence="2" id="KW-1185">Reference proteome</keyword>
<reference evidence="1 2" key="1">
    <citation type="journal article" date="2011" name="Front. Microbiol.">
        <title>Genomic signatures of strain selection and enhancement in Bacillus atrophaeus var. globigii, a historical biowarfare simulant.</title>
        <authorList>
            <person name="Gibbons H.S."/>
            <person name="Broomall S.M."/>
            <person name="McNew L.A."/>
            <person name="Daligault H."/>
            <person name="Chapman C."/>
            <person name="Bruce D."/>
            <person name="Karavis M."/>
            <person name="Krepps M."/>
            <person name="McGregor P.A."/>
            <person name="Hong C."/>
            <person name="Park K.H."/>
            <person name="Akmal A."/>
            <person name="Feldman A."/>
            <person name="Lin J.S."/>
            <person name="Chang W.E."/>
            <person name="Higgs B.W."/>
            <person name="Demirev P."/>
            <person name="Lindquist J."/>
            <person name="Liem A."/>
            <person name="Fochler E."/>
            <person name="Read T.D."/>
            <person name="Tapia R."/>
            <person name="Johnson S."/>
            <person name="Bishop-Lilly K.A."/>
            <person name="Detter C."/>
            <person name="Han C."/>
            <person name="Sozhamannan S."/>
            <person name="Rosenzweig C.N."/>
            <person name="Skowronski E.W."/>
        </authorList>
    </citation>
    <scope>NUCLEOTIDE SEQUENCE [LARGE SCALE GENOMIC DNA]</scope>
    <source>
        <strain evidence="1 2">1942</strain>
    </source>
</reference>
<organism evidence="1 2">
    <name type="scientific">Bacillus atrophaeus (strain 1942)</name>
    <dbReference type="NCBI Taxonomy" id="720555"/>
    <lineage>
        <taxon>Bacteria</taxon>
        <taxon>Bacillati</taxon>
        <taxon>Bacillota</taxon>
        <taxon>Bacilli</taxon>
        <taxon>Bacillales</taxon>
        <taxon>Bacillaceae</taxon>
        <taxon>Bacillus</taxon>
    </lineage>
</organism>
<keyword evidence="1" id="KW-0449">Lipoprotein</keyword>
<sequence length="62" mass="7165">MPEDSNVELSSFYYYEKLGDEYKRLEVMPITGENDCLGLSKKTPDYEEAKGKETTHHEATFV</sequence>
<name>A0ABM5LWL7_BACA1</name>
<accession>A0ABM5LWL7</accession>
<evidence type="ECO:0000313" key="1">
    <source>
        <dbReference type="EMBL" id="ADP32274.1"/>
    </source>
</evidence>
<dbReference type="EMBL" id="CP002207">
    <property type="protein sequence ID" value="ADP32274.1"/>
    <property type="molecule type" value="Genomic_DNA"/>
</dbReference>
<proteinExistence type="predicted"/>
<gene>
    <name evidence="1" type="ordered locus">BATR1942_06600</name>
</gene>
<protein>
    <submittedName>
        <fullName evidence="1">Lipoprotein</fullName>
    </submittedName>
</protein>
<dbReference type="Proteomes" id="UP000006867">
    <property type="component" value="Chromosome"/>
</dbReference>
<evidence type="ECO:0000313" key="2">
    <source>
        <dbReference type="Proteomes" id="UP000006867"/>
    </source>
</evidence>